<dbReference type="Gene3D" id="3.10.450.620">
    <property type="entry name" value="JHP933, nucleotidyltransferase-like core domain"/>
    <property type="match status" value="1"/>
</dbReference>
<dbReference type="AlphaFoldDB" id="A0A7C1AY39"/>
<evidence type="ECO:0000313" key="1">
    <source>
        <dbReference type="EMBL" id="HDL89782.1"/>
    </source>
</evidence>
<name>A0A7C1AY39_9BACT</name>
<accession>A0A7C1AY39</accession>
<organism evidence="1">
    <name type="scientific">Thermodesulforhabdus norvegica</name>
    <dbReference type="NCBI Taxonomy" id="39841"/>
    <lineage>
        <taxon>Bacteria</taxon>
        <taxon>Pseudomonadati</taxon>
        <taxon>Thermodesulfobacteriota</taxon>
        <taxon>Syntrophobacteria</taxon>
        <taxon>Syntrophobacterales</taxon>
        <taxon>Thermodesulforhabdaceae</taxon>
        <taxon>Thermodesulforhabdus</taxon>
    </lineage>
</organism>
<gene>
    <name evidence="1" type="ORF">ENG14_02630</name>
</gene>
<proteinExistence type="predicted"/>
<sequence>MIPPAEISRQAFRLGLGDKTIEKDYILTWVLLGIANSSLRDRLAFKGGTAIKKIYDAEYRFSEDLDFTILGDISNEELSTEIEALFPWLQREVNITLSVRKTEIHKTGNPAIYLNYIGPLRGDLTSRFLKMDFTHNELLLFPLGEAPLQTPYSDCLKRDEKLVVYSLEEIMVEKLCALLGRTEPRDLFDIHYLLTQRELDLGSVSFRLEEKMISKKLAVTDLKEVLVRKQGSLSRLWEPRLQGQLLDELPHLEIVIRETNRLLRQEGII</sequence>
<dbReference type="Proteomes" id="UP000886355">
    <property type="component" value="Unassembled WGS sequence"/>
</dbReference>
<keyword evidence="1" id="KW-0808">Transferase</keyword>
<dbReference type="GO" id="GO:0016740">
    <property type="term" value="F:transferase activity"/>
    <property type="evidence" value="ECO:0007669"/>
    <property type="project" value="UniProtKB-KW"/>
</dbReference>
<dbReference type="Pfam" id="PF08843">
    <property type="entry name" value="AbiEii"/>
    <property type="match status" value="1"/>
</dbReference>
<dbReference type="EMBL" id="DQZW01000124">
    <property type="protein sequence ID" value="HDL89782.1"/>
    <property type="molecule type" value="Genomic_DNA"/>
</dbReference>
<comment type="caution">
    <text evidence="1">The sequence shown here is derived from an EMBL/GenBank/DDBJ whole genome shotgun (WGS) entry which is preliminary data.</text>
</comment>
<reference evidence="1" key="1">
    <citation type="journal article" date="2020" name="mSystems">
        <title>Genome- and Community-Level Interaction Insights into Carbon Utilization and Element Cycling Functions of Hydrothermarchaeota in Hydrothermal Sediment.</title>
        <authorList>
            <person name="Zhou Z."/>
            <person name="Liu Y."/>
            <person name="Xu W."/>
            <person name="Pan J."/>
            <person name="Luo Z.H."/>
            <person name="Li M."/>
        </authorList>
    </citation>
    <scope>NUCLEOTIDE SEQUENCE [LARGE SCALE GENOMIC DNA]</scope>
    <source>
        <strain evidence="1">HyVt-19</strain>
    </source>
</reference>
<protein>
    <submittedName>
        <fullName evidence="1">Nucleotidyl transferase AbiEii/AbiGii toxin family protein</fullName>
    </submittedName>
</protein>
<dbReference type="InterPro" id="IPR014942">
    <property type="entry name" value="AbiEii"/>
</dbReference>